<dbReference type="AlphaFoldDB" id="A0A653DGW3"/>
<keyword evidence="2" id="KW-1185">Reference proteome</keyword>
<protein>
    <submittedName>
        <fullName evidence="1">Uncharacterized protein</fullName>
    </submittedName>
</protein>
<proteinExistence type="predicted"/>
<reference evidence="1 2" key="1">
    <citation type="submission" date="2019-01" db="EMBL/GenBank/DDBJ databases">
        <authorList>
            <person name="Sayadi A."/>
        </authorList>
    </citation>
    <scope>NUCLEOTIDE SEQUENCE [LARGE SCALE GENOMIC DNA]</scope>
</reference>
<sequence length="40" mass="4655">MIVDIERDNHREIKLIGRCGVVQSSVKMRFDGAFNSHLWP</sequence>
<evidence type="ECO:0000313" key="1">
    <source>
        <dbReference type="EMBL" id="VEN58761.1"/>
    </source>
</evidence>
<evidence type="ECO:0000313" key="2">
    <source>
        <dbReference type="Proteomes" id="UP000410492"/>
    </source>
</evidence>
<dbReference type="Proteomes" id="UP000410492">
    <property type="component" value="Unassembled WGS sequence"/>
</dbReference>
<dbReference type="EMBL" id="CAACVG010011741">
    <property type="protein sequence ID" value="VEN58761.1"/>
    <property type="molecule type" value="Genomic_DNA"/>
</dbReference>
<organism evidence="1 2">
    <name type="scientific">Callosobruchus maculatus</name>
    <name type="common">Southern cowpea weevil</name>
    <name type="synonym">Pulse bruchid</name>
    <dbReference type="NCBI Taxonomy" id="64391"/>
    <lineage>
        <taxon>Eukaryota</taxon>
        <taxon>Metazoa</taxon>
        <taxon>Ecdysozoa</taxon>
        <taxon>Arthropoda</taxon>
        <taxon>Hexapoda</taxon>
        <taxon>Insecta</taxon>
        <taxon>Pterygota</taxon>
        <taxon>Neoptera</taxon>
        <taxon>Endopterygota</taxon>
        <taxon>Coleoptera</taxon>
        <taxon>Polyphaga</taxon>
        <taxon>Cucujiformia</taxon>
        <taxon>Chrysomeloidea</taxon>
        <taxon>Chrysomelidae</taxon>
        <taxon>Bruchinae</taxon>
        <taxon>Bruchini</taxon>
        <taxon>Callosobruchus</taxon>
    </lineage>
</organism>
<gene>
    <name evidence="1" type="ORF">CALMAC_LOCUS17025</name>
</gene>
<name>A0A653DGW3_CALMS</name>
<accession>A0A653DGW3</accession>